<comment type="caution">
    <text evidence="1">The sequence shown here is derived from an EMBL/GenBank/DDBJ whole genome shotgun (WGS) entry which is preliminary data.</text>
</comment>
<dbReference type="Proteomes" id="UP000257109">
    <property type="component" value="Unassembled WGS sequence"/>
</dbReference>
<dbReference type="EMBL" id="QJKJ01011927">
    <property type="protein sequence ID" value="RDX69889.1"/>
    <property type="molecule type" value="Genomic_DNA"/>
</dbReference>
<protein>
    <submittedName>
        <fullName evidence="1">Uncharacterized protein</fullName>
    </submittedName>
</protein>
<dbReference type="AlphaFoldDB" id="A0A371EV97"/>
<sequence>MEERKVGVKNTLKAVTVFCLFPDNIKDGVNQLSPLGVVTLGPVVSGARLPEYKVIRPKNLTVRTRSNTVHGPGLQIHEHCPGNESTATRFIVVHVDSLELQLVVPLVPSCRVDPVLRAHHLPELRSDLVPALPSLDVKNLTHLRDSASFTKDE</sequence>
<evidence type="ECO:0000313" key="1">
    <source>
        <dbReference type="EMBL" id="RDX69889.1"/>
    </source>
</evidence>
<keyword evidence="2" id="KW-1185">Reference proteome</keyword>
<evidence type="ECO:0000313" key="2">
    <source>
        <dbReference type="Proteomes" id="UP000257109"/>
    </source>
</evidence>
<accession>A0A371EV97</accession>
<name>A0A371EV97_MUCPR</name>
<feature type="non-terminal residue" evidence="1">
    <location>
        <position position="1"/>
    </location>
</feature>
<reference evidence="1" key="1">
    <citation type="submission" date="2018-05" db="EMBL/GenBank/DDBJ databases">
        <title>Draft genome of Mucuna pruriens seed.</title>
        <authorList>
            <person name="Nnadi N.E."/>
            <person name="Vos R."/>
            <person name="Hasami M.H."/>
            <person name="Devisetty U.K."/>
            <person name="Aguiy J.C."/>
        </authorList>
    </citation>
    <scope>NUCLEOTIDE SEQUENCE [LARGE SCALE GENOMIC DNA]</scope>
    <source>
        <strain evidence="1">JCA_2017</strain>
    </source>
</reference>
<organism evidence="1 2">
    <name type="scientific">Mucuna pruriens</name>
    <name type="common">Velvet bean</name>
    <name type="synonym">Dolichos pruriens</name>
    <dbReference type="NCBI Taxonomy" id="157652"/>
    <lineage>
        <taxon>Eukaryota</taxon>
        <taxon>Viridiplantae</taxon>
        <taxon>Streptophyta</taxon>
        <taxon>Embryophyta</taxon>
        <taxon>Tracheophyta</taxon>
        <taxon>Spermatophyta</taxon>
        <taxon>Magnoliopsida</taxon>
        <taxon>eudicotyledons</taxon>
        <taxon>Gunneridae</taxon>
        <taxon>Pentapetalae</taxon>
        <taxon>rosids</taxon>
        <taxon>fabids</taxon>
        <taxon>Fabales</taxon>
        <taxon>Fabaceae</taxon>
        <taxon>Papilionoideae</taxon>
        <taxon>50 kb inversion clade</taxon>
        <taxon>NPAAA clade</taxon>
        <taxon>indigoferoid/millettioid clade</taxon>
        <taxon>Phaseoleae</taxon>
        <taxon>Mucuna</taxon>
    </lineage>
</organism>
<gene>
    <name evidence="1" type="ORF">CR513_50944</name>
</gene>
<dbReference type="OrthoDB" id="7470154at2759"/>
<proteinExistence type="predicted"/>